<gene>
    <name evidence="2" type="ORF">ACFOY2_05680</name>
</gene>
<proteinExistence type="predicted"/>
<evidence type="ECO:0000313" key="3">
    <source>
        <dbReference type="Proteomes" id="UP001595851"/>
    </source>
</evidence>
<keyword evidence="1" id="KW-0812">Transmembrane</keyword>
<dbReference type="EMBL" id="JBHSBI010000002">
    <property type="protein sequence ID" value="MFC4006701.1"/>
    <property type="molecule type" value="Genomic_DNA"/>
</dbReference>
<evidence type="ECO:0000313" key="2">
    <source>
        <dbReference type="EMBL" id="MFC4006701.1"/>
    </source>
</evidence>
<sequence length="114" mass="12487">MNTPSSRPEKHAADALAAALAAQGVSADVHDGYGLSLVSVWIGLVVWCDGEWYWWRAGWDDRRKQVLYARHPTIEPSRAARRIAFCYADLRRRHPLSGAIGDVACPGAVEAGNT</sequence>
<dbReference type="RefSeq" id="WP_379526838.1">
    <property type="nucleotide sequence ID" value="NZ_JBHSBI010000002.1"/>
</dbReference>
<feature type="transmembrane region" description="Helical" evidence="1">
    <location>
        <begin position="37"/>
        <end position="55"/>
    </location>
</feature>
<organism evidence="2 3">
    <name type="scientific">Nonomuraea purpurea</name>
    <dbReference type="NCBI Taxonomy" id="1849276"/>
    <lineage>
        <taxon>Bacteria</taxon>
        <taxon>Bacillati</taxon>
        <taxon>Actinomycetota</taxon>
        <taxon>Actinomycetes</taxon>
        <taxon>Streptosporangiales</taxon>
        <taxon>Streptosporangiaceae</taxon>
        <taxon>Nonomuraea</taxon>
    </lineage>
</organism>
<name>A0ABV8G2D2_9ACTN</name>
<dbReference type="Proteomes" id="UP001595851">
    <property type="component" value="Unassembled WGS sequence"/>
</dbReference>
<keyword evidence="3" id="KW-1185">Reference proteome</keyword>
<keyword evidence="1" id="KW-1133">Transmembrane helix</keyword>
<keyword evidence="1" id="KW-0472">Membrane</keyword>
<reference evidence="3" key="1">
    <citation type="journal article" date="2019" name="Int. J. Syst. Evol. Microbiol.">
        <title>The Global Catalogue of Microorganisms (GCM) 10K type strain sequencing project: providing services to taxonomists for standard genome sequencing and annotation.</title>
        <authorList>
            <consortium name="The Broad Institute Genomics Platform"/>
            <consortium name="The Broad Institute Genome Sequencing Center for Infectious Disease"/>
            <person name="Wu L."/>
            <person name="Ma J."/>
        </authorList>
    </citation>
    <scope>NUCLEOTIDE SEQUENCE [LARGE SCALE GENOMIC DNA]</scope>
    <source>
        <strain evidence="3">TBRC 1276</strain>
    </source>
</reference>
<protein>
    <submittedName>
        <fullName evidence="2">Uncharacterized protein</fullName>
    </submittedName>
</protein>
<accession>A0ABV8G2D2</accession>
<evidence type="ECO:0000256" key="1">
    <source>
        <dbReference type="SAM" id="Phobius"/>
    </source>
</evidence>
<comment type="caution">
    <text evidence="2">The sequence shown here is derived from an EMBL/GenBank/DDBJ whole genome shotgun (WGS) entry which is preliminary data.</text>
</comment>